<dbReference type="EMBL" id="RYZI01000085">
    <property type="protein sequence ID" value="RWA11282.1"/>
    <property type="molecule type" value="Genomic_DNA"/>
</dbReference>
<name>A0A439DA52_9PEZI</name>
<feature type="region of interest" description="Disordered" evidence="1">
    <location>
        <begin position="156"/>
        <end position="187"/>
    </location>
</feature>
<proteinExistence type="predicted"/>
<evidence type="ECO:0000313" key="3">
    <source>
        <dbReference type="Proteomes" id="UP000286045"/>
    </source>
</evidence>
<evidence type="ECO:0000313" key="2">
    <source>
        <dbReference type="EMBL" id="RWA11282.1"/>
    </source>
</evidence>
<gene>
    <name evidence="2" type="ORF">EKO27_g3829</name>
</gene>
<dbReference type="AlphaFoldDB" id="A0A439DA52"/>
<comment type="caution">
    <text evidence="2">The sequence shown here is derived from an EMBL/GenBank/DDBJ whole genome shotgun (WGS) entry which is preliminary data.</text>
</comment>
<accession>A0A439DA52</accession>
<reference evidence="2 3" key="1">
    <citation type="submission" date="2018-12" db="EMBL/GenBank/DDBJ databases">
        <title>Draft genome sequence of Xylaria grammica IHI A82.</title>
        <authorList>
            <person name="Buettner E."/>
            <person name="Kellner H."/>
        </authorList>
    </citation>
    <scope>NUCLEOTIDE SEQUENCE [LARGE SCALE GENOMIC DNA]</scope>
    <source>
        <strain evidence="2 3">IHI A82</strain>
    </source>
</reference>
<feature type="compositionally biased region" description="Low complexity" evidence="1">
    <location>
        <begin position="1"/>
        <end position="11"/>
    </location>
</feature>
<keyword evidence="3" id="KW-1185">Reference proteome</keyword>
<organism evidence="2 3">
    <name type="scientific">Xylaria grammica</name>
    <dbReference type="NCBI Taxonomy" id="363999"/>
    <lineage>
        <taxon>Eukaryota</taxon>
        <taxon>Fungi</taxon>
        <taxon>Dikarya</taxon>
        <taxon>Ascomycota</taxon>
        <taxon>Pezizomycotina</taxon>
        <taxon>Sordariomycetes</taxon>
        <taxon>Xylariomycetidae</taxon>
        <taxon>Xylariales</taxon>
        <taxon>Xylariaceae</taxon>
        <taxon>Xylaria</taxon>
    </lineage>
</organism>
<protein>
    <submittedName>
        <fullName evidence="2">Uncharacterized protein</fullName>
    </submittedName>
</protein>
<evidence type="ECO:0000256" key="1">
    <source>
        <dbReference type="SAM" id="MobiDB-lite"/>
    </source>
</evidence>
<sequence>MTSEQDANLKNWKAKNNKDKNSVKPNYDSLCRCLFGNGILLPETPEYNYYIPEYTTNPAYGHLGLRNIDYIRQCQSTPQLASTSLQPTPAPYLLHPAGLYHANPLMLDDTYEPVEYVSAKTIPSHDSGYGSNDAGERGGYLDSWMNWSPYNNNDVGSTVAFSHGAPGPSPASLELSDWPENTEGSSG</sequence>
<dbReference type="Proteomes" id="UP000286045">
    <property type="component" value="Unassembled WGS sequence"/>
</dbReference>
<feature type="region of interest" description="Disordered" evidence="1">
    <location>
        <begin position="1"/>
        <end position="20"/>
    </location>
</feature>